<feature type="region of interest" description="Disordered" evidence="1">
    <location>
        <begin position="1"/>
        <end position="27"/>
    </location>
</feature>
<evidence type="ECO:0000313" key="2">
    <source>
        <dbReference type="EMBL" id="SVB13839.1"/>
    </source>
</evidence>
<accession>A0A382BJN7</accession>
<evidence type="ECO:0000256" key="1">
    <source>
        <dbReference type="SAM" id="MobiDB-lite"/>
    </source>
</evidence>
<gene>
    <name evidence="2" type="ORF">METZ01_LOCUS166693</name>
</gene>
<sequence length="27" mass="2955">MSTSKPYAYGSSKVGKNESGRDESYLL</sequence>
<proteinExistence type="predicted"/>
<feature type="compositionally biased region" description="Basic and acidic residues" evidence="1">
    <location>
        <begin position="15"/>
        <end position="27"/>
    </location>
</feature>
<dbReference type="AlphaFoldDB" id="A0A382BJN7"/>
<protein>
    <submittedName>
        <fullName evidence="2">Uncharacterized protein</fullName>
    </submittedName>
</protein>
<name>A0A382BJN7_9ZZZZ</name>
<reference evidence="2" key="1">
    <citation type="submission" date="2018-05" db="EMBL/GenBank/DDBJ databases">
        <authorList>
            <person name="Lanie J.A."/>
            <person name="Ng W.-L."/>
            <person name="Kazmierczak K.M."/>
            <person name="Andrzejewski T.M."/>
            <person name="Davidsen T.M."/>
            <person name="Wayne K.J."/>
            <person name="Tettelin H."/>
            <person name="Glass J.I."/>
            <person name="Rusch D."/>
            <person name="Podicherti R."/>
            <person name="Tsui H.-C.T."/>
            <person name="Winkler M.E."/>
        </authorList>
    </citation>
    <scope>NUCLEOTIDE SEQUENCE</scope>
</reference>
<organism evidence="2">
    <name type="scientific">marine metagenome</name>
    <dbReference type="NCBI Taxonomy" id="408172"/>
    <lineage>
        <taxon>unclassified sequences</taxon>
        <taxon>metagenomes</taxon>
        <taxon>ecological metagenomes</taxon>
    </lineage>
</organism>
<dbReference type="EMBL" id="UINC01030060">
    <property type="protein sequence ID" value="SVB13839.1"/>
    <property type="molecule type" value="Genomic_DNA"/>
</dbReference>